<proteinExistence type="predicted"/>
<accession>A0A1E2UT71</accession>
<evidence type="ECO:0000313" key="1">
    <source>
        <dbReference type="EMBL" id="ODB97782.1"/>
    </source>
</evidence>
<comment type="caution">
    <text evidence="1">The sequence shown here is derived from an EMBL/GenBank/DDBJ whole genome shotgun (WGS) entry which is preliminary data.</text>
</comment>
<protein>
    <submittedName>
        <fullName evidence="1">Uncharacterized protein</fullName>
    </submittedName>
</protein>
<gene>
    <name evidence="1" type="ORF">A3196_14070</name>
</gene>
<name>A0A1E2UT71_9GAMM</name>
<dbReference type="AlphaFoldDB" id="A0A1E2UT71"/>
<dbReference type="Proteomes" id="UP000094849">
    <property type="component" value="Unassembled WGS sequence"/>
</dbReference>
<sequence length="198" mass="22067">MLEDLNQRISLMEKVCDSLGDELYPAFLKILCNVGSNGDDDAKQLITETLVHALLTGRLPSGRMSAWGAENACGNNLFGQTRSLGPIEYVFTWYAQPSGRSPLPIQGFHHAASELLDLFSSNQNAKYLYCTKLTADIEDPLDGSLSRKSRYAIGRFVEAWESDKSTDEVLNCFLDTLHGDSLSRLVNLQIQYNLTLNR</sequence>
<reference evidence="1 2" key="1">
    <citation type="submission" date="2016-03" db="EMBL/GenBank/DDBJ databases">
        <title>Chemosynthetic sulphur-oxidizing symbionts of marine invertebrate animals are capable of nitrogen fixation.</title>
        <authorList>
            <person name="Petersen J.M."/>
            <person name="Kemper A."/>
            <person name="Gruber-Vodicka H."/>
            <person name="Cardini U."/>
            <person name="Geest Mvander."/>
            <person name="Kleiner M."/>
            <person name="Bulgheresi S."/>
            <person name="Fussmann M."/>
            <person name="Herbold C."/>
            <person name="Seah B.K.B."/>
            <person name="Antony C.Paul."/>
            <person name="Liu D."/>
            <person name="Belitz A."/>
            <person name="Weber M."/>
        </authorList>
    </citation>
    <scope>NUCLEOTIDE SEQUENCE [LARGE SCALE GENOMIC DNA]</scope>
    <source>
        <strain evidence="1">G_D</strain>
    </source>
</reference>
<organism evidence="1 2">
    <name type="scientific">Candidatus Thiodiazotropha endoloripes</name>
    <dbReference type="NCBI Taxonomy" id="1818881"/>
    <lineage>
        <taxon>Bacteria</taxon>
        <taxon>Pseudomonadati</taxon>
        <taxon>Pseudomonadota</taxon>
        <taxon>Gammaproteobacteria</taxon>
        <taxon>Chromatiales</taxon>
        <taxon>Sedimenticolaceae</taxon>
        <taxon>Candidatus Thiodiazotropha</taxon>
    </lineage>
</organism>
<keyword evidence="2" id="KW-1185">Reference proteome</keyword>
<evidence type="ECO:0000313" key="2">
    <source>
        <dbReference type="Proteomes" id="UP000094849"/>
    </source>
</evidence>
<dbReference type="EMBL" id="LVJZ01000003">
    <property type="protein sequence ID" value="ODB97782.1"/>
    <property type="molecule type" value="Genomic_DNA"/>
</dbReference>